<dbReference type="SUPFAM" id="SSF52833">
    <property type="entry name" value="Thioredoxin-like"/>
    <property type="match status" value="1"/>
</dbReference>
<dbReference type="PROSITE" id="PS50404">
    <property type="entry name" value="GST_NTER"/>
    <property type="match status" value="1"/>
</dbReference>
<dbReference type="Proteomes" id="UP001212602">
    <property type="component" value="Unassembled WGS sequence"/>
</dbReference>
<evidence type="ECO:0000313" key="2">
    <source>
        <dbReference type="EMBL" id="MDA7417273.1"/>
    </source>
</evidence>
<dbReference type="Pfam" id="PF13409">
    <property type="entry name" value="GST_N_2"/>
    <property type="match status" value="1"/>
</dbReference>
<comment type="caution">
    <text evidence="2">The sequence shown here is derived from an EMBL/GenBank/DDBJ whole genome shotgun (WGS) entry which is preliminary data.</text>
</comment>
<dbReference type="PANTHER" id="PTHR43968">
    <property type="match status" value="1"/>
</dbReference>
<evidence type="ECO:0000313" key="3">
    <source>
        <dbReference type="Proteomes" id="UP001212602"/>
    </source>
</evidence>
<dbReference type="CDD" id="cd03205">
    <property type="entry name" value="GST_C_6"/>
    <property type="match status" value="1"/>
</dbReference>
<dbReference type="AlphaFoldDB" id="A0AAE3N976"/>
<proteinExistence type="predicted"/>
<dbReference type="InterPro" id="IPR004045">
    <property type="entry name" value="Glutathione_S-Trfase_N"/>
</dbReference>
<evidence type="ECO:0000259" key="1">
    <source>
        <dbReference type="PROSITE" id="PS50404"/>
    </source>
</evidence>
<accession>A0AAE3N976</accession>
<dbReference type="CDD" id="cd03049">
    <property type="entry name" value="GST_N_3"/>
    <property type="match status" value="1"/>
</dbReference>
<dbReference type="EMBL" id="JAQIPB010000006">
    <property type="protein sequence ID" value="MDA7417273.1"/>
    <property type="molecule type" value="Genomic_DNA"/>
</dbReference>
<protein>
    <submittedName>
        <fullName evidence="2">Glutathione S-transferase</fullName>
    </submittedName>
</protein>
<dbReference type="PANTHER" id="PTHR43968:SF6">
    <property type="entry name" value="GLUTATHIONE S-TRANSFERASE OMEGA"/>
    <property type="match status" value="1"/>
</dbReference>
<name>A0AAE3N976_9BURK</name>
<dbReference type="RefSeq" id="WP_271428516.1">
    <property type="nucleotide sequence ID" value="NZ_JAQIPB010000006.1"/>
</dbReference>
<gene>
    <name evidence="2" type="ORF">PGB34_12960</name>
</gene>
<dbReference type="Gene3D" id="3.40.30.10">
    <property type="entry name" value="Glutaredoxin"/>
    <property type="match status" value="1"/>
</dbReference>
<dbReference type="Pfam" id="PF13410">
    <property type="entry name" value="GST_C_2"/>
    <property type="match status" value="1"/>
</dbReference>
<reference evidence="2" key="1">
    <citation type="submission" date="2023-01" db="EMBL/GenBank/DDBJ databases">
        <title>Xenophilus mangrovi sp. nov., isolated from soil of Mangrove nature reserve.</title>
        <authorList>
            <person name="Xu S."/>
            <person name="Liu Z."/>
            <person name="Xu Y."/>
        </authorList>
    </citation>
    <scope>NUCLEOTIDE SEQUENCE</scope>
    <source>
        <strain evidence="2">YW8</strain>
    </source>
</reference>
<keyword evidence="3" id="KW-1185">Reference proteome</keyword>
<sequence>MQIFFSPFSPYVRKCLVTAHELGLSDRVQLLPSNANPVTRDQDIIAKNPLGKVPTFITDDGVVLYDSRVICEYLNEMGNGSLLPSGGAARWDALTLQALADGILDGALLARYEDVARPEALRWPEWRAAQLDKAQTSLAHLQAHPALLAPGRVDIGTLTVACALWYLDLRFPDFGWRERFAAVAAWYESFSQRPSLQASWALPPA</sequence>
<organism evidence="2 3">
    <name type="scientific">Xenophilus arseniciresistens</name>
    <dbReference type="NCBI Taxonomy" id="1283306"/>
    <lineage>
        <taxon>Bacteria</taxon>
        <taxon>Pseudomonadati</taxon>
        <taxon>Pseudomonadota</taxon>
        <taxon>Betaproteobacteria</taxon>
        <taxon>Burkholderiales</taxon>
        <taxon>Comamonadaceae</taxon>
        <taxon>Xenophilus</taxon>
    </lineage>
</organism>
<dbReference type="SUPFAM" id="SSF47616">
    <property type="entry name" value="GST C-terminal domain-like"/>
    <property type="match status" value="1"/>
</dbReference>
<dbReference type="GO" id="GO:0005737">
    <property type="term" value="C:cytoplasm"/>
    <property type="evidence" value="ECO:0007669"/>
    <property type="project" value="TreeGrafter"/>
</dbReference>
<dbReference type="InterPro" id="IPR036282">
    <property type="entry name" value="Glutathione-S-Trfase_C_sf"/>
</dbReference>
<dbReference type="InterPro" id="IPR050983">
    <property type="entry name" value="GST_Omega/HSP26"/>
</dbReference>
<dbReference type="Gene3D" id="1.20.1050.10">
    <property type="match status" value="1"/>
</dbReference>
<dbReference type="InterPro" id="IPR036249">
    <property type="entry name" value="Thioredoxin-like_sf"/>
</dbReference>
<feature type="domain" description="GST N-terminal" evidence="1">
    <location>
        <begin position="1"/>
        <end position="82"/>
    </location>
</feature>